<reference evidence="1 2" key="2">
    <citation type="journal article" date="2022" name="Mol. Ecol. Resour.">
        <title>The genomes of chicory, endive, great burdock and yacon provide insights into Asteraceae paleo-polyploidization history and plant inulin production.</title>
        <authorList>
            <person name="Fan W."/>
            <person name="Wang S."/>
            <person name="Wang H."/>
            <person name="Wang A."/>
            <person name="Jiang F."/>
            <person name="Liu H."/>
            <person name="Zhao H."/>
            <person name="Xu D."/>
            <person name="Zhang Y."/>
        </authorList>
    </citation>
    <scope>NUCLEOTIDE SEQUENCE [LARGE SCALE GENOMIC DNA]</scope>
    <source>
        <strain evidence="2">cv. Niubang</strain>
    </source>
</reference>
<evidence type="ECO:0000313" key="1">
    <source>
        <dbReference type="EMBL" id="KAI3667576.1"/>
    </source>
</evidence>
<organism evidence="1 2">
    <name type="scientific">Arctium lappa</name>
    <name type="common">Greater burdock</name>
    <name type="synonym">Lappa major</name>
    <dbReference type="NCBI Taxonomy" id="4217"/>
    <lineage>
        <taxon>Eukaryota</taxon>
        <taxon>Viridiplantae</taxon>
        <taxon>Streptophyta</taxon>
        <taxon>Embryophyta</taxon>
        <taxon>Tracheophyta</taxon>
        <taxon>Spermatophyta</taxon>
        <taxon>Magnoliopsida</taxon>
        <taxon>eudicotyledons</taxon>
        <taxon>Gunneridae</taxon>
        <taxon>Pentapetalae</taxon>
        <taxon>asterids</taxon>
        <taxon>campanulids</taxon>
        <taxon>Asterales</taxon>
        <taxon>Asteraceae</taxon>
        <taxon>Carduoideae</taxon>
        <taxon>Cardueae</taxon>
        <taxon>Arctiinae</taxon>
        <taxon>Arctium</taxon>
    </lineage>
</organism>
<evidence type="ECO:0000313" key="2">
    <source>
        <dbReference type="Proteomes" id="UP001055879"/>
    </source>
</evidence>
<comment type="caution">
    <text evidence="1">The sequence shown here is derived from an EMBL/GenBank/DDBJ whole genome shotgun (WGS) entry which is preliminary data.</text>
</comment>
<gene>
    <name evidence="1" type="ORF">L6452_42642</name>
</gene>
<reference evidence="2" key="1">
    <citation type="journal article" date="2022" name="Mol. Ecol. Resour.">
        <title>The genomes of chicory, endive, great burdock and yacon provide insights into Asteraceae palaeo-polyploidization history and plant inulin production.</title>
        <authorList>
            <person name="Fan W."/>
            <person name="Wang S."/>
            <person name="Wang H."/>
            <person name="Wang A."/>
            <person name="Jiang F."/>
            <person name="Liu H."/>
            <person name="Zhao H."/>
            <person name="Xu D."/>
            <person name="Zhang Y."/>
        </authorList>
    </citation>
    <scope>NUCLEOTIDE SEQUENCE [LARGE SCALE GENOMIC DNA]</scope>
    <source>
        <strain evidence="2">cv. Niubang</strain>
    </source>
</reference>
<keyword evidence="2" id="KW-1185">Reference proteome</keyword>
<dbReference type="EMBL" id="CM042063">
    <property type="protein sequence ID" value="KAI3667576.1"/>
    <property type="molecule type" value="Genomic_DNA"/>
</dbReference>
<dbReference type="Proteomes" id="UP001055879">
    <property type="component" value="Linkage Group LG17"/>
</dbReference>
<accession>A0ACB8XMY2</accession>
<sequence length="91" mass="10278">MSKFSSRRLIEIGLNSFPEIFCLDGMAKVMAGRITVLRPVSLTEFTEIFQYSFRAECRAVLEYSLQKIKVSLLLHQVKLLIVDSTAPLVLG</sequence>
<name>A0ACB8XMY2_ARCLA</name>
<proteinExistence type="predicted"/>
<protein>
    <submittedName>
        <fullName evidence="1">Uncharacterized protein</fullName>
    </submittedName>
</protein>